<reference evidence="3" key="1">
    <citation type="journal article" date="2021" name="Front. Plant Sci.">
        <title>Chromosome-Scale Genome Assembly for Chinese Sour Jujube and Insights Into Its Genome Evolution and Domestication Signature.</title>
        <authorList>
            <person name="Shen L.-Y."/>
            <person name="Luo H."/>
            <person name="Wang X.-L."/>
            <person name="Wang X.-M."/>
            <person name="Qiu X.-J."/>
            <person name="Liu H."/>
            <person name="Zhou S.-S."/>
            <person name="Jia K.-H."/>
            <person name="Nie S."/>
            <person name="Bao Y.-T."/>
            <person name="Zhang R.-G."/>
            <person name="Yun Q.-Z."/>
            <person name="Chai Y.-H."/>
            <person name="Lu J.-Y."/>
            <person name="Li Y."/>
            <person name="Zhao S.-W."/>
            <person name="Mao J.-F."/>
            <person name="Jia S.-G."/>
            <person name="Mao Y.-M."/>
        </authorList>
    </citation>
    <scope>NUCLEOTIDE SEQUENCE</scope>
    <source>
        <strain evidence="3">AT0</strain>
        <tissue evidence="3">Leaf</tissue>
    </source>
</reference>
<dbReference type="InterPro" id="IPR001611">
    <property type="entry name" value="Leu-rich_rpt"/>
</dbReference>
<gene>
    <name evidence="3" type="ORF">FEM48_Zijuj05G0176400</name>
</gene>
<proteinExistence type="predicted"/>
<evidence type="ECO:0000313" key="3">
    <source>
        <dbReference type="EMBL" id="KAH7529364.1"/>
    </source>
</evidence>
<dbReference type="AlphaFoldDB" id="A0A978VG75"/>
<protein>
    <recommendedName>
        <fullName evidence="2">Disease resistance protein RPS4B/Roq1-like leucine-rich repeats domain-containing protein</fullName>
    </recommendedName>
</protein>
<keyword evidence="1" id="KW-0611">Plant defense</keyword>
<evidence type="ECO:0000256" key="1">
    <source>
        <dbReference type="ARBA" id="ARBA00022821"/>
    </source>
</evidence>
<dbReference type="PROSITE" id="PS51450">
    <property type="entry name" value="LRR"/>
    <property type="match status" value="1"/>
</dbReference>
<dbReference type="InterPro" id="IPR058546">
    <property type="entry name" value="RPS4B/Roq1-like_LRR"/>
</dbReference>
<accession>A0A978VG75</accession>
<dbReference type="PANTHER" id="PTHR11017:SF573">
    <property type="entry name" value="ADP-RIBOSYL CYCLASE_CYCLIC ADP-RIBOSE HYDROLASE"/>
    <property type="match status" value="1"/>
</dbReference>
<dbReference type="PANTHER" id="PTHR11017">
    <property type="entry name" value="LEUCINE-RICH REPEAT-CONTAINING PROTEIN"/>
    <property type="match status" value="1"/>
</dbReference>
<dbReference type="SUPFAM" id="SSF52058">
    <property type="entry name" value="L domain-like"/>
    <property type="match status" value="1"/>
</dbReference>
<dbReference type="InterPro" id="IPR044974">
    <property type="entry name" value="Disease_R_plants"/>
</dbReference>
<evidence type="ECO:0000259" key="2">
    <source>
        <dbReference type="Pfam" id="PF23286"/>
    </source>
</evidence>
<dbReference type="GO" id="GO:0006952">
    <property type="term" value="P:defense response"/>
    <property type="evidence" value="ECO:0007669"/>
    <property type="project" value="InterPro"/>
</dbReference>
<dbReference type="EMBL" id="JAEACU010000005">
    <property type="protein sequence ID" value="KAH7529364.1"/>
    <property type="molecule type" value="Genomic_DNA"/>
</dbReference>
<dbReference type="Pfam" id="PF23286">
    <property type="entry name" value="LRR_13"/>
    <property type="match status" value="1"/>
</dbReference>
<sequence length="400" mass="45397">MDLRYCNKLKIFPSKLESKSFRTLNFRCYLRLQSFPIIASEMEYLTSIDIIGTAIKELPSKLELLVGMGTNSIEGIVLKLPEPRTLYLNATSFKNMKRLRVLIFANVVLSGTIEYLPNELRLIELLGYQFPTLSFNSGPKQLALLHMPYSHIHQLDKGFKNLERLKVLNLSHSKFLRKIPDLSTGPNLESLYVHYCTSLVEIHESVGFLTKLATLDARCCSNLRIVPSILVSKYFTTLDFTGCSQLQMFPDIVEKIGFITSLDLSGTTIKELPSSIDHIFALRELCLSDCKKVVHIPSTIYNLVFLDVLDLNACTSFSMFPNYDQEIHGAFELRRLNLQNCYISNADFLGTPFSFPLLEWLDLSGNKFVSLPSISKLSKLSDLSLANCRQLQEILELLGR</sequence>
<organism evidence="3 4">
    <name type="scientific">Ziziphus jujuba var. spinosa</name>
    <dbReference type="NCBI Taxonomy" id="714518"/>
    <lineage>
        <taxon>Eukaryota</taxon>
        <taxon>Viridiplantae</taxon>
        <taxon>Streptophyta</taxon>
        <taxon>Embryophyta</taxon>
        <taxon>Tracheophyta</taxon>
        <taxon>Spermatophyta</taxon>
        <taxon>Magnoliopsida</taxon>
        <taxon>eudicotyledons</taxon>
        <taxon>Gunneridae</taxon>
        <taxon>Pentapetalae</taxon>
        <taxon>rosids</taxon>
        <taxon>fabids</taxon>
        <taxon>Rosales</taxon>
        <taxon>Rhamnaceae</taxon>
        <taxon>Paliureae</taxon>
        <taxon>Ziziphus</taxon>
    </lineage>
</organism>
<evidence type="ECO:0000313" key="4">
    <source>
        <dbReference type="Proteomes" id="UP000813462"/>
    </source>
</evidence>
<dbReference type="Gene3D" id="3.80.10.10">
    <property type="entry name" value="Ribonuclease Inhibitor"/>
    <property type="match status" value="2"/>
</dbReference>
<name>A0A978VG75_ZIZJJ</name>
<dbReference type="Proteomes" id="UP000813462">
    <property type="component" value="Unassembled WGS sequence"/>
</dbReference>
<dbReference type="InterPro" id="IPR032675">
    <property type="entry name" value="LRR_dom_sf"/>
</dbReference>
<feature type="domain" description="Disease resistance protein RPS4B/Roq1-like leucine-rich repeats" evidence="2">
    <location>
        <begin position="237"/>
        <end position="394"/>
    </location>
</feature>
<comment type="caution">
    <text evidence="3">The sequence shown here is derived from an EMBL/GenBank/DDBJ whole genome shotgun (WGS) entry which is preliminary data.</text>
</comment>